<dbReference type="EC" id="2.1.1.-" evidence="6"/>
<evidence type="ECO:0000256" key="4">
    <source>
        <dbReference type="ARBA" id="ARBA00022679"/>
    </source>
</evidence>
<dbReference type="EMBL" id="JFHR01000064">
    <property type="protein sequence ID" value="KEQ51769.1"/>
    <property type="molecule type" value="Genomic_DNA"/>
</dbReference>
<comment type="function">
    <text evidence="6">Methylates ribosomal protein L11.</text>
</comment>
<dbReference type="InterPro" id="IPR004498">
    <property type="entry name" value="Ribosomal_PrmA_MeTrfase"/>
</dbReference>
<evidence type="ECO:0000256" key="3">
    <source>
        <dbReference type="ARBA" id="ARBA00022603"/>
    </source>
</evidence>
<name>A0A081R996_SPHCR</name>
<keyword evidence="3 6" id="KW-0489">Methyltransferase</keyword>
<evidence type="ECO:0000256" key="6">
    <source>
        <dbReference type="HAMAP-Rule" id="MF_00735"/>
    </source>
</evidence>
<keyword evidence="4 6" id="KW-0808">Transferase</keyword>
<dbReference type="HAMAP" id="MF_00735">
    <property type="entry name" value="Methyltr_PrmA"/>
    <property type="match status" value="1"/>
</dbReference>
<dbReference type="GO" id="GO:0032259">
    <property type="term" value="P:methylation"/>
    <property type="evidence" value="ECO:0007669"/>
    <property type="project" value="UniProtKB-KW"/>
</dbReference>
<dbReference type="Proteomes" id="UP000028411">
    <property type="component" value="Unassembled WGS sequence"/>
</dbReference>
<sequence>MNDDAHPTAPAQSQAQSWKVTFPCTRAEAEALDGDIAAFALMDRPPVLMTSEAEPDNEESWRLDAYFEGQPSPAAIRLLRSLVPSAAGVKPQVEQLPDEDWVTLSQQGLEPVTAGRFHVRNLASDPKAPRHINFLIEASRAFGTGQHETTAGCLIMLDRMRRVGMRFGNVADIGTGTGLLAFAALHLWPRAYATASDIDPVAVEISAANAAANGVATGKGQGQLALYTAAGVDHPAIATRAPYDLLIANILAGPLIELAPSLCAMVEEGGTIVLAGLLREQTEAVLAAYRAQGMRLAERADRGDWPTLRLRKRPRIGWKRPTRIDGNARGEAPGYGSL</sequence>
<keyword evidence="5 6" id="KW-0949">S-adenosyl-L-methionine</keyword>
<feature type="binding site" evidence="6">
    <location>
        <position position="174"/>
    </location>
    <ligand>
        <name>S-adenosyl-L-methionine</name>
        <dbReference type="ChEBI" id="CHEBI:59789"/>
    </ligand>
</feature>
<comment type="subcellular location">
    <subcellularLocation>
        <location evidence="6">Cytoplasm</location>
    </subcellularLocation>
</comment>
<dbReference type="InterPro" id="IPR029063">
    <property type="entry name" value="SAM-dependent_MTases_sf"/>
</dbReference>
<dbReference type="Pfam" id="PF06325">
    <property type="entry name" value="PrmA"/>
    <property type="match status" value="1"/>
</dbReference>
<dbReference type="PATRIC" id="fig|46429.4.peg.3952"/>
<organism evidence="7 8">
    <name type="scientific">Sphingobium chlorophenolicum</name>
    <dbReference type="NCBI Taxonomy" id="46429"/>
    <lineage>
        <taxon>Bacteria</taxon>
        <taxon>Pseudomonadati</taxon>
        <taxon>Pseudomonadota</taxon>
        <taxon>Alphaproteobacteria</taxon>
        <taxon>Sphingomonadales</taxon>
        <taxon>Sphingomonadaceae</taxon>
        <taxon>Sphingobium</taxon>
    </lineage>
</organism>
<dbReference type="eggNOG" id="COG2264">
    <property type="taxonomic scope" value="Bacteria"/>
</dbReference>
<dbReference type="GO" id="GO:0005737">
    <property type="term" value="C:cytoplasm"/>
    <property type="evidence" value="ECO:0007669"/>
    <property type="project" value="UniProtKB-SubCell"/>
</dbReference>
<dbReference type="AlphaFoldDB" id="A0A081R996"/>
<evidence type="ECO:0000256" key="2">
    <source>
        <dbReference type="ARBA" id="ARBA00022490"/>
    </source>
</evidence>
<feature type="binding site" evidence="6">
    <location>
        <position position="197"/>
    </location>
    <ligand>
        <name>S-adenosyl-L-methionine</name>
        <dbReference type="ChEBI" id="CHEBI:59789"/>
    </ligand>
</feature>
<dbReference type="RefSeq" id="WP_037456133.1">
    <property type="nucleotide sequence ID" value="NZ_JFHR01000064.1"/>
</dbReference>
<proteinExistence type="inferred from homology"/>
<gene>
    <name evidence="6" type="primary">prmA</name>
    <name evidence="7" type="ORF">BV95_03964</name>
</gene>
<dbReference type="SUPFAM" id="SSF53335">
    <property type="entry name" value="S-adenosyl-L-methionine-dependent methyltransferases"/>
    <property type="match status" value="1"/>
</dbReference>
<feature type="binding site" evidence="6">
    <location>
        <position position="249"/>
    </location>
    <ligand>
        <name>S-adenosyl-L-methionine</name>
        <dbReference type="ChEBI" id="CHEBI:59789"/>
    </ligand>
</feature>
<evidence type="ECO:0000313" key="7">
    <source>
        <dbReference type="EMBL" id="KEQ51769.1"/>
    </source>
</evidence>
<dbReference type="PANTHER" id="PTHR43648">
    <property type="entry name" value="ELECTRON TRANSFER FLAVOPROTEIN BETA SUBUNIT LYSINE METHYLTRANSFERASE"/>
    <property type="match status" value="1"/>
</dbReference>
<dbReference type="OrthoDB" id="9785995at2"/>
<accession>A0A081R996</accession>
<evidence type="ECO:0000256" key="1">
    <source>
        <dbReference type="ARBA" id="ARBA00009741"/>
    </source>
</evidence>
<dbReference type="GO" id="GO:0008276">
    <property type="term" value="F:protein methyltransferase activity"/>
    <property type="evidence" value="ECO:0007669"/>
    <property type="project" value="UniProtKB-UniRule"/>
</dbReference>
<evidence type="ECO:0000256" key="5">
    <source>
        <dbReference type="ARBA" id="ARBA00022691"/>
    </source>
</evidence>
<comment type="similarity">
    <text evidence="1 6">Belongs to the methyltransferase superfamily. PrmA family.</text>
</comment>
<protein>
    <recommendedName>
        <fullName evidence="6">Ribosomal protein L11 methyltransferase</fullName>
        <shortName evidence="6">L11 Mtase</shortName>
        <ecNumber evidence="6">2.1.1.-</ecNumber>
    </recommendedName>
</protein>
<keyword evidence="2 6" id="KW-0963">Cytoplasm</keyword>
<comment type="catalytic activity">
    <reaction evidence="6">
        <text>L-lysyl-[protein] + 3 S-adenosyl-L-methionine = N(6),N(6),N(6)-trimethyl-L-lysyl-[protein] + 3 S-adenosyl-L-homocysteine + 3 H(+)</text>
        <dbReference type="Rhea" id="RHEA:54192"/>
        <dbReference type="Rhea" id="RHEA-COMP:9752"/>
        <dbReference type="Rhea" id="RHEA-COMP:13826"/>
        <dbReference type="ChEBI" id="CHEBI:15378"/>
        <dbReference type="ChEBI" id="CHEBI:29969"/>
        <dbReference type="ChEBI" id="CHEBI:57856"/>
        <dbReference type="ChEBI" id="CHEBI:59789"/>
        <dbReference type="ChEBI" id="CHEBI:61961"/>
    </reaction>
</comment>
<feature type="binding site" evidence="6">
    <location>
        <position position="150"/>
    </location>
    <ligand>
        <name>S-adenosyl-L-methionine</name>
        <dbReference type="ChEBI" id="CHEBI:59789"/>
    </ligand>
</feature>
<dbReference type="Gene3D" id="3.40.50.150">
    <property type="entry name" value="Vaccinia Virus protein VP39"/>
    <property type="match status" value="1"/>
</dbReference>
<comment type="caution">
    <text evidence="7">The sequence shown here is derived from an EMBL/GenBank/DDBJ whole genome shotgun (WGS) entry which is preliminary data.</text>
</comment>
<dbReference type="PANTHER" id="PTHR43648:SF1">
    <property type="entry name" value="ELECTRON TRANSFER FLAVOPROTEIN BETA SUBUNIT LYSINE METHYLTRANSFERASE"/>
    <property type="match status" value="1"/>
</dbReference>
<dbReference type="InterPro" id="IPR050078">
    <property type="entry name" value="Ribosomal_L11_MeTrfase_PrmA"/>
</dbReference>
<reference evidence="7 8" key="1">
    <citation type="submission" date="2014-02" db="EMBL/GenBank/DDBJ databases">
        <title>Whole genome sequence of Sphingobium chlorophenolicum NBRC 16172.</title>
        <authorList>
            <person name="Gan H.M."/>
            <person name="Gan H.Y."/>
            <person name="Chew T.H."/>
            <person name="Savka M.A."/>
        </authorList>
    </citation>
    <scope>NUCLEOTIDE SEQUENCE [LARGE SCALE GENOMIC DNA]</scope>
    <source>
        <strain evidence="7 8">NBRC 16172</strain>
    </source>
</reference>
<evidence type="ECO:0000313" key="8">
    <source>
        <dbReference type="Proteomes" id="UP000028411"/>
    </source>
</evidence>